<dbReference type="Pfam" id="PF01408">
    <property type="entry name" value="GFO_IDH_MocA"/>
    <property type="match status" value="1"/>
</dbReference>
<proteinExistence type="predicted"/>
<dbReference type="InterPro" id="IPR052515">
    <property type="entry name" value="Gfo/Idh/MocA_Oxidoreductase"/>
</dbReference>
<sequence length="323" mass="36756">MTKKSTVVWGIIGCGDVAEVKSGPAFQKCNNSELLAVMRRDADKAKDFAKRHNVPLWYDNAEELLGNPDITSVYIATPPSTHLSLSLKALKARKDVYLEKPMVLSVEESDALVKAVNNSNNKLVVAHYRRFLPMYIKVKELLEANIIGAINYTDLRFLQPYNFNSKATWRLNSTISGGGYFHDIAPHQIDLMYHFFGDVESIKGVSVNQSGRHEVDDMVNGLVSFKNNVQFRGIWSFDIPKYLEEDKCTIYGENGTIEFSFYEDELTLTLKEKKETFNFKNPINIQQPMIQETVNYFLGKRNNPCPVEDGDLVISIMETFTKK</sequence>
<dbReference type="RefSeq" id="WP_345163652.1">
    <property type="nucleotide sequence ID" value="NZ_BAABJK010000002.1"/>
</dbReference>
<dbReference type="InterPro" id="IPR036291">
    <property type="entry name" value="NAD(P)-bd_dom_sf"/>
</dbReference>
<organism evidence="3 4">
    <name type="scientific">Algibacter aquimarinus</name>
    <dbReference type="NCBI Taxonomy" id="1136748"/>
    <lineage>
        <taxon>Bacteria</taxon>
        <taxon>Pseudomonadati</taxon>
        <taxon>Bacteroidota</taxon>
        <taxon>Flavobacteriia</taxon>
        <taxon>Flavobacteriales</taxon>
        <taxon>Flavobacteriaceae</taxon>
        <taxon>Algibacter</taxon>
    </lineage>
</organism>
<feature type="domain" description="Gfo/Idh/MocA-like oxidoreductase N-terminal" evidence="1">
    <location>
        <begin position="9"/>
        <end position="127"/>
    </location>
</feature>
<dbReference type="Gene3D" id="3.40.50.720">
    <property type="entry name" value="NAD(P)-binding Rossmann-like Domain"/>
    <property type="match status" value="1"/>
</dbReference>
<evidence type="ECO:0000259" key="2">
    <source>
        <dbReference type="Pfam" id="PF22725"/>
    </source>
</evidence>
<dbReference type="PANTHER" id="PTHR43249:SF1">
    <property type="entry name" value="D-GLUCOSIDE 3-DEHYDROGENASE"/>
    <property type="match status" value="1"/>
</dbReference>
<gene>
    <name evidence="3" type="ORF">GCM10023315_02700</name>
</gene>
<feature type="domain" description="GFO/IDH/MocA-like oxidoreductase" evidence="2">
    <location>
        <begin position="135"/>
        <end position="258"/>
    </location>
</feature>
<dbReference type="SUPFAM" id="SSF55347">
    <property type="entry name" value="Glyceraldehyde-3-phosphate dehydrogenase-like, C-terminal domain"/>
    <property type="match status" value="1"/>
</dbReference>
<accession>A0ABP9H650</accession>
<reference evidence="4" key="1">
    <citation type="journal article" date="2019" name="Int. J. Syst. Evol. Microbiol.">
        <title>The Global Catalogue of Microorganisms (GCM) 10K type strain sequencing project: providing services to taxonomists for standard genome sequencing and annotation.</title>
        <authorList>
            <consortium name="The Broad Institute Genomics Platform"/>
            <consortium name="The Broad Institute Genome Sequencing Center for Infectious Disease"/>
            <person name="Wu L."/>
            <person name="Ma J."/>
        </authorList>
    </citation>
    <scope>NUCLEOTIDE SEQUENCE [LARGE SCALE GENOMIC DNA]</scope>
    <source>
        <strain evidence="4">JCM 18287</strain>
    </source>
</reference>
<dbReference type="PANTHER" id="PTHR43249">
    <property type="entry name" value="UDP-N-ACETYL-2-AMINO-2-DEOXY-D-GLUCURONATE OXIDASE"/>
    <property type="match status" value="1"/>
</dbReference>
<dbReference type="Pfam" id="PF22725">
    <property type="entry name" value="GFO_IDH_MocA_C3"/>
    <property type="match status" value="1"/>
</dbReference>
<protein>
    <submittedName>
        <fullName evidence="3">Gfo/Idh/MocA family oxidoreductase</fullName>
    </submittedName>
</protein>
<dbReference type="Gene3D" id="3.30.360.10">
    <property type="entry name" value="Dihydrodipicolinate Reductase, domain 2"/>
    <property type="match status" value="1"/>
</dbReference>
<comment type="caution">
    <text evidence="3">The sequence shown here is derived from an EMBL/GenBank/DDBJ whole genome shotgun (WGS) entry which is preliminary data.</text>
</comment>
<evidence type="ECO:0000259" key="1">
    <source>
        <dbReference type="Pfam" id="PF01408"/>
    </source>
</evidence>
<dbReference type="InterPro" id="IPR055170">
    <property type="entry name" value="GFO_IDH_MocA-like_dom"/>
</dbReference>
<dbReference type="EMBL" id="BAABJK010000002">
    <property type="protein sequence ID" value="GAA4958643.1"/>
    <property type="molecule type" value="Genomic_DNA"/>
</dbReference>
<evidence type="ECO:0000313" key="3">
    <source>
        <dbReference type="EMBL" id="GAA4958643.1"/>
    </source>
</evidence>
<dbReference type="InterPro" id="IPR000683">
    <property type="entry name" value="Gfo/Idh/MocA-like_OxRdtase_N"/>
</dbReference>
<dbReference type="Proteomes" id="UP001501692">
    <property type="component" value="Unassembled WGS sequence"/>
</dbReference>
<name>A0ABP9H650_9FLAO</name>
<dbReference type="SUPFAM" id="SSF51735">
    <property type="entry name" value="NAD(P)-binding Rossmann-fold domains"/>
    <property type="match status" value="1"/>
</dbReference>
<keyword evidence="4" id="KW-1185">Reference proteome</keyword>
<evidence type="ECO:0000313" key="4">
    <source>
        <dbReference type="Proteomes" id="UP001501692"/>
    </source>
</evidence>